<feature type="region of interest" description="Disordered" evidence="1">
    <location>
        <begin position="869"/>
        <end position="934"/>
    </location>
</feature>
<proteinExistence type="predicted"/>
<dbReference type="InParanoid" id="K5VLW8"/>
<dbReference type="OrthoDB" id="2739948at2759"/>
<dbReference type="InterPro" id="IPR040976">
    <property type="entry name" value="Pkinase_fungal"/>
</dbReference>
<feature type="domain" description="Fungal-type protein kinase" evidence="2">
    <location>
        <begin position="281"/>
        <end position="500"/>
    </location>
</feature>
<dbReference type="RefSeq" id="XP_007398765.1">
    <property type="nucleotide sequence ID" value="XM_007398703.1"/>
</dbReference>
<dbReference type="KEGG" id="pco:PHACADRAFT_198473"/>
<dbReference type="GO" id="GO:0004672">
    <property type="term" value="F:protein kinase activity"/>
    <property type="evidence" value="ECO:0007669"/>
    <property type="project" value="InterPro"/>
</dbReference>
<keyword evidence="4" id="KW-1185">Reference proteome</keyword>
<feature type="compositionally biased region" description="Acidic residues" evidence="1">
    <location>
        <begin position="778"/>
        <end position="799"/>
    </location>
</feature>
<reference evidence="3 4" key="1">
    <citation type="journal article" date="2012" name="BMC Genomics">
        <title>Comparative genomics of the white-rot fungi, Phanerochaete carnosa and P. chrysosporium, to elucidate the genetic basis of the distinct wood types they colonize.</title>
        <authorList>
            <person name="Suzuki H."/>
            <person name="MacDonald J."/>
            <person name="Syed K."/>
            <person name="Salamov A."/>
            <person name="Hori C."/>
            <person name="Aerts A."/>
            <person name="Henrissat B."/>
            <person name="Wiebenga A."/>
            <person name="vanKuyk P.A."/>
            <person name="Barry K."/>
            <person name="Lindquist E."/>
            <person name="LaButti K."/>
            <person name="Lapidus A."/>
            <person name="Lucas S."/>
            <person name="Coutinho P."/>
            <person name="Gong Y."/>
            <person name="Samejima M."/>
            <person name="Mahadevan R."/>
            <person name="Abou-Zaid M."/>
            <person name="de Vries R.P."/>
            <person name="Igarashi K."/>
            <person name="Yadav J.S."/>
            <person name="Grigoriev I.V."/>
            <person name="Master E.R."/>
        </authorList>
    </citation>
    <scope>NUCLEOTIDE SEQUENCE [LARGE SCALE GENOMIC DNA]</scope>
    <source>
        <strain evidence="3 4">HHB-10118-sp</strain>
    </source>
</reference>
<feature type="compositionally biased region" description="Low complexity" evidence="1">
    <location>
        <begin position="800"/>
        <end position="810"/>
    </location>
</feature>
<sequence length="1106" mass="123384">MAPPSARTHSPRSRRRKVVYAKANPPSLSARLRAQSPYQRKISADAAAVGSEHPAPKSPAYPKEIGREMESRIVQVAFDKMLSYVPGDDMTETQAKRVSSYSGLEIDLSTASPKTKETLPKRSVQQTPSTSTGAGTPCPPSDAPTNDTNEEETKRQVKEIRRIEKGMYQVLTNAGNDIATLAKSKVVFKIVADVPESGDVDMRPDVASYYSGTGHKLSTQAYKHKTSGKSTDVARCAWAWMLSFIEVKPTSKEAGFWFPPDHSPWTGPSMPLLVDDEKALGSRAQFFKYATELMVRQHRTHLFAVYVAGSWARLFRFDRAGCIVTEPISLLHDGLSFQNFHFRLLRSSREVQGYDTTVKLANSADIKILKANEPDNEHLKKHWQTLTNEENYRRYPVYKVECPMVSLHDSGSDSGSSVDVDRPSLTGPYLIGKSISSHYSPTGRCTRGFIAFDLGSRRMVFFKDQWRSVLRPRTELDAYRRLHRHHVRHIATPIAGGDVEQYTLTQELIFSLPKRVHTRFVTKEVGRPLEDYDNAIHLLEVVGMALLAHKEAWEKAEILHRDVSVGNIMIGIERGTAFLNDWDLCKYKEDLTKPASDLAGISGTWPFKSAMALGYPLKPPEVADDLESFIYVILFMAFRFHLHDLSPQDVRVTDSLQAQREANAKNDNLATTIHHFFYYEEKCQGGYYRGGQMKKFAIVSGTLPIQLAPNKDGSPMLLTVFLQRAYDILQRHYCMTNLKKMEQFAVKVLDQAKAEEQRAEMDKAMALRRRKEKKNPAEDEPEEPDDWMDLINEDSDSSSDDLSISTNLTDSNAEYAGDEDLKRPLDTHTKIWKLFKGMFRDKTRNRALPSVKNAGSDVAKFIDQFSGQPVLTLQERRNPTGQTKSSKSKSKTTSSTPVEAGDVSTPVPSGSGHPPEAASAVPSASSRPIRSVRKKVQISDETEVILAPKAPEVVRRQPSLRRSTRRRLPVISEEPPPIAGAKRKQRVQDEGVARNSISPERRTAVRSRREKASGATAHKTAAKPAASVAMHSKPVVAAAAPVDKSQPLKNARSSRVTRKAAEPSPPSPRKAATCRRIAEARKSPAMQKPPSPVAKARRSSRLAKKS</sequence>
<feature type="domain" description="Fungal-type protein kinase" evidence="2">
    <location>
        <begin position="513"/>
        <end position="636"/>
    </location>
</feature>
<dbReference type="GeneID" id="18911334"/>
<evidence type="ECO:0000313" key="3">
    <source>
        <dbReference type="EMBL" id="EKM52418.1"/>
    </source>
</evidence>
<dbReference type="PROSITE" id="PS00109">
    <property type="entry name" value="PROTEIN_KINASE_TYR"/>
    <property type="match status" value="1"/>
</dbReference>
<dbReference type="HOGENOM" id="CLU_008979_0_0_1"/>
<organism evidence="3 4">
    <name type="scientific">Phanerochaete carnosa (strain HHB-10118-sp)</name>
    <name type="common">White-rot fungus</name>
    <name type="synonym">Peniophora carnosa</name>
    <dbReference type="NCBI Taxonomy" id="650164"/>
    <lineage>
        <taxon>Eukaryota</taxon>
        <taxon>Fungi</taxon>
        <taxon>Dikarya</taxon>
        <taxon>Basidiomycota</taxon>
        <taxon>Agaricomycotina</taxon>
        <taxon>Agaricomycetes</taxon>
        <taxon>Polyporales</taxon>
        <taxon>Phanerochaetaceae</taxon>
        <taxon>Phanerochaete</taxon>
    </lineage>
</organism>
<dbReference type="InterPro" id="IPR008266">
    <property type="entry name" value="Tyr_kinase_AS"/>
</dbReference>
<feature type="region of interest" description="Disordered" evidence="1">
    <location>
        <begin position="1"/>
        <end position="64"/>
    </location>
</feature>
<feature type="compositionally biased region" description="Polar residues" evidence="1">
    <location>
        <begin position="123"/>
        <end position="134"/>
    </location>
</feature>
<name>K5VLW8_PHACS</name>
<dbReference type="Gene3D" id="1.10.510.10">
    <property type="entry name" value="Transferase(Phosphotransferase) domain 1"/>
    <property type="match status" value="1"/>
</dbReference>
<dbReference type="AlphaFoldDB" id="K5VLW8"/>
<feature type="region of interest" description="Disordered" evidence="1">
    <location>
        <begin position="109"/>
        <end position="155"/>
    </location>
</feature>
<dbReference type="EMBL" id="JH930475">
    <property type="protein sequence ID" value="EKM52418.1"/>
    <property type="molecule type" value="Genomic_DNA"/>
</dbReference>
<gene>
    <name evidence="3" type="ORF">PHACADRAFT_198473</name>
</gene>
<dbReference type="Pfam" id="PF17667">
    <property type="entry name" value="Pkinase_fungal"/>
    <property type="match status" value="2"/>
</dbReference>
<dbReference type="PANTHER" id="PTHR38248">
    <property type="entry name" value="FUNK1 6"/>
    <property type="match status" value="1"/>
</dbReference>
<feature type="region of interest" description="Disordered" evidence="1">
    <location>
        <begin position="768"/>
        <end position="810"/>
    </location>
</feature>
<accession>K5VLW8</accession>
<evidence type="ECO:0000313" key="4">
    <source>
        <dbReference type="Proteomes" id="UP000008370"/>
    </source>
</evidence>
<dbReference type="Proteomes" id="UP000008370">
    <property type="component" value="Unassembled WGS sequence"/>
</dbReference>
<feature type="compositionally biased region" description="Low complexity" evidence="1">
    <location>
        <begin position="914"/>
        <end position="928"/>
    </location>
</feature>
<feature type="compositionally biased region" description="Low complexity" evidence="1">
    <location>
        <begin position="1015"/>
        <end position="1042"/>
    </location>
</feature>
<dbReference type="SUPFAM" id="SSF56112">
    <property type="entry name" value="Protein kinase-like (PK-like)"/>
    <property type="match status" value="1"/>
</dbReference>
<feature type="compositionally biased region" description="Basic residues" evidence="1">
    <location>
        <begin position="958"/>
        <end position="968"/>
    </location>
</feature>
<feature type="region of interest" description="Disordered" evidence="1">
    <location>
        <begin position="948"/>
        <end position="1106"/>
    </location>
</feature>
<feature type="compositionally biased region" description="Basic residues" evidence="1">
    <location>
        <begin position="9"/>
        <end position="19"/>
    </location>
</feature>
<dbReference type="PANTHER" id="PTHR38248:SF2">
    <property type="entry name" value="FUNK1 11"/>
    <property type="match status" value="1"/>
</dbReference>
<protein>
    <recommendedName>
        <fullName evidence="2">Fungal-type protein kinase domain-containing protein</fullName>
    </recommendedName>
</protein>
<evidence type="ECO:0000259" key="2">
    <source>
        <dbReference type="Pfam" id="PF17667"/>
    </source>
</evidence>
<feature type="compositionally biased region" description="Basic residues" evidence="1">
    <location>
        <begin position="1095"/>
        <end position="1106"/>
    </location>
</feature>
<dbReference type="InterPro" id="IPR011009">
    <property type="entry name" value="Kinase-like_dom_sf"/>
</dbReference>
<evidence type="ECO:0000256" key="1">
    <source>
        <dbReference type="SAM" id="MobiDB-lite"/>
    </source>
</evidence>